<dbReference type="AlphaFoldDB" id="G7V6N0"/>
<keyword evidence="2" id="KW-1185">Reference proteome</keyword>
<accession>G7V6N0</accession>
<evidence type="ECO:0000313" key="2">
    <source>
        <dbReference type="Proteomes" id="UP000005868"/>
    </source>
</evidence>
<name>G7V6N0_THELD</name>
<gene>
    <name evidence="1" type="ordered locus">Tlie_0248</name>
</gene>
<protein>
    <submittedName>
        <fullName evidence="1">Uncharacterized protein</fullName>
    </submittedName>
</protein>
<evidence type="ECO:0000313" key="1">
    <source>
        <dbReference type="EMBL" id="AER65989.1"/>
    </source>
</evidence>
<organism evidence="1 2">
    <name type="scientific">Thermovirga lienii (strain ATCC BAA-1197 / DSM 17291 / Cas60314)</name>
    <dbReference type="NCBI Taxonomy" id="580340"/>
    <lineage>
        <taxon>Bacteria</taxon>
        <taxon>Thermotogati</taxon>
        <taxon>Synergistota</taxon>
        <taxon>Synergistia</taxon>
        <taxon>Synergistales</taxon>
        <taxon>Thermovirgaceae</taxon>
        <taxon>Thermovirga</taxon>
    </lineage>
</organism>
<reference evidence="2" key="1">
    <citation type="submission" date="2011-10" db="EMBL/GenBank/DDBJ databases">
        <title>The complete genome of chromosome of Thermovirga lienii DSM 17291.</title>
        <authorList>
            <consortium name="US DOE Joint Genome Institute (JGI-PGF)"/>
            <person name="Lucas S."/>
            <person name="Copeland A."/>
            <person name="Lapidus A."/>
            <person name="Glavina del Rio T."/>
            <person name="Dalin E."/>
            <person name="Tice H."/>
            <person name="Bruce D."/>
            <person name="Goodwin L."/>
            <person name="Pitluck S."/>
            <person name="Peters L."/>
            <person name="Mikhailova N."/>
            <person name="Saunders E."/>
            <person name="Kyrpides N."/>
            <person name="Mavromatis K."/>
            <person name="Ivanova N."/>
            <person name="Last F.I."/>
            <person name="Brettin T."/>
            <person name="Detter J.C."/>
            <person name="Han C."/>
            <person name="Larimer F."/>
            <person name="Land M."/>
            <person name="Hauser L."/>
            <person name="Markowitz V."/>
            <person name="Cheng J.-F."/>
            <person name="Hugenholtz P."/>
            <person name="Woyke T."/>
            <person name="Wu D."/>
            <person name="Spring S."/>
            <person name="Schroeder M."/>
            <person name="Brambilla E.-M."/>
            <person name="Klenk H.-P."/>
            <person name="Eisen J.A."/>
        </authorList>
    </citation>
    <scope>NUCLEOTIDE SEQUENCE [LARGE SCALE GENOMIC DNA]</scope>
    <source>
        <strain evidence="2">ATCC BAA-1197 / DSM 17291 / Cas60314</strain>
    </source>
</reference>
<reference evidence="1 2" key="2">
    <citation type="journal article" date="2012" name="Stand. Genomic Sci.">
        <title>Genome sequence of the moderately thermophilic, amino-acid-degrading and sulfur-reducing bacterium Thermovirga lienii type strain (Cas60314(T)).</title>
        <authorList>
            <person name="Goker M."/>
            <person name="Saunders E."/>
            <person name="Lapidus A."/>
            <person name="Nolan M."/>
            <person name="Lucas S."/>
            <person name="Hammon N."/>
            <person name="Deshpande S."/>
            <person name="Cheng J.F."/>
            <person name="Han C."/>
            <person name="Tapia R."/>
            <person name="Goodwin L.A."/>
            <person name="Pitluck S."/>
            <person name="Liolios K."/>
            <person name="Mavromatis K."/>
            <person name="Pagani I."/>
            <person name="Ivanova N."/>
            <person name="Mikhailova N."/>
            <person name="Pati A."/>
            <person name="Chen A."/>
            <person name="Palaniappan K."/>
            <person name="Land M."/>
            <person name="Chang Y.J."/>
            <person name="Jeffries C.D."/>
            <person name="Brambilla E.M."/>
            <person name="Rohde M."/>
            <person name="Spring S."/>
            <person name="Detter J.C."/>
            <person name="Woyke T."/>
            <person name="Bristow J."/>
            <person name="Eisen J.A."/>
            <person name="Markowitz V."/>
            <person name="Hugenholtz P."/>
            <person name="Kyrpides N.C."/>
            <person name="Klenk H.P."/>
        </authorList>
    </citation>
    <scope>NUCLEOTIDE SEQUENCE [LARGE SCALE GENOMIC DNA]</scope>
    <source>
        <strain evidence="2">ATCC BAA-1197 / DSM 17291 / Cas60314</strain>
    </source>
</reference>
<dbReference type="EMBL" id="CP003096">
    <property type="protein sequence ID" value="AER65989.1"/>
    <property type="molecule type" value="Genomic_DNA"/>
</dbReference>
<dbReference type="HOGENOM" id="CLU_3085742_0_0_0"/>
<sequence length="52" mass="6169">MEKVLRNVIGEEWVLELKLKKVQKPSKAKHAAVSNERNHNHIEHLGRDGEWW</sequence>
<proteinExistence type="predicted"/>
<dbReference type="KEGG" id="tli:Tlie_0248"/>
<dbReference type="Proteomes" id="UP000005868">
    <property type="component" value="Chromosome"/>
</dbReference>